<dbReference type="GO" id="GO:0016301">
    <property type="term" value="F:kinase activity"/>
    <property type="evidence" value="ECO:0007669"/>
    <property type="project" value="UniProtKB-KW"/>
</dbReference>
<keyword evidence="4 11" id="KW-0028">Amino-acid biosynthesis</keyword>
<organism evidence="12 13">
    <name type="scientific">Lentibacillus kimchii</name>
    <dbReference type="NCBI Taxonomy" id="1542911"/>
    <lineage>
        <taxon>Bacteria</taxon>
        <taxon>Bacillati</taxon>
        <taxon>Bacillota</taxon>
        <taxon>Bacilli</taxon>
        <taxon>Bacillales</taxon>
        <taxon>Bacillaceae</taxon>
        <taxon>Lentibacillus</taxon>
    </lineage>
</organism>
<proteinExistence type="inferred from homology"/>
<dbReference type="PROSITE" id="PS01128">
    <property type="entry name" value="SHIKIMATE_KINASE"/>
    <property type="match status" value="1"/>
</dbReference>
<dbReference type="PANTHER" id="PTHR21087">
    <property type="entry name" value="SHIKIMATE KINASE"/>
    <property type="match status" value="1"/>
</dbReference>
<keyword evidence="11" id="KW-0479">Metal-binding</keyword>
<dbReference type="Proteomes" id="UP001596620">
    <property type="component" value="Unassembled WGS sequence"/>
</dbReference>
<keyword evidence="8 11" id="KW-0067">ATP-binding</keyword>
<evidence type="ECO:0000256" key="5">
    <source>
        <dbReference type="ARBA" id="ARBA00022679"/>
    </source>
</evidence>
<evidence type="ECO:0000256" key="2">
    <source>
        <dbReference type="ARBA" id="ARBA00006997"/>
    </source>
</evidence>
<evidence type="ECO:0000256" key="4">
    <source>
        <dbReference type="ARBA" id="ARBA00022605"/>
    </source>
</evidence>
<keyword evidence="9 11" id="KW-0057">Aromatic amino acid biosynthesis</keyword>
<comment type="pathway">
    <text evidence="1 11">Metabolic intermediate biosynthesis; chorismate biosynthesis; chorismate from D-erythrose 4-phosphate and phosphoenolpyruvate: step 5/7.</text>
</comment>
<comment type="caution">
    <text evidence="12">The sequence shown here is derived from an EMBL/GenBank/DDBJ whole genome shotgun (WGS) entry which is preliminary data.</text>
</comment>
<dbReference type="PANTHER" id="PTHR21087:SF16">
    <property type="entry name" value="SHIKIMATE KINASE 1, CHLOROPLASTIC"/>
    <property type="match status" value="1"/>
</dbReference>
<keyword evidence="13" id="KW-1185">Reference proteome</keyword>
<comment type="subcellular location">
    <subcellularLocation>
        <location evidence="11">Cytoplasm</location>
    </subcellularLocation>
</comment>
<sequence>MKTLYLIGFMGSGKSTVGDWLKQKSARFHLDTDQMIVDQYGEIASIFKAEGESVFRSYETEMLARVPERNYVISTGGGIVERKENHMLMKNNGLIIFLDTSFAEVLTRLGEDVSRPLWGQADHARYNLYKRRYPVYRSLADMTVHTDQKTPDIIAADIMERLPQSYV</sequence>
<dbReference type="HAMAP" id="MF_00109">
    <property type="entry name" value="Shikimate_kinase"/>
    <property type="match status" value="1"/>
</dbReference>
<evidence type="ECO:0000256" key="3">
    <source>
        <dbReference type="ARBA" id="ARBA00012154"/>
    </source>
</evidence>
<comment type="subunit">
    <text evidence="11">Monomer.</text>
</comment>
<evidence type="ECO:0000256" key="6">
    <source>
        <dbReference type="ARBA" id="ARBA00022741"/>
    </source>
</evidence>
<feature type="binding site" evidence="11">
    <location>
        <position position="115"/>
    </location>
    <ligand>
        <name>ATP</name>
        <dbReference type="ChEBI" id="CHEBI:30616"/>
    </ligand>
</feature>
<dbReference type="InterPro" id="IPR000623">
    <property type="entry name" value="Shikimate_kinase/TSH1"/>
</dbReference>
<evidence type="ECO:0000256" key="11">
    <source>
        <dbReference type="HAMAP-Rule" id="MF_00109"/>
    </source>
</evidence>
<comment type="cofactor">
    <cofactor evidence="11">
        <name>Mg(2+)</name>
        <dbReference type="ChEBI" id="CHEBI:18420"/>
    </cofactor>
    <text evidence="11">Binds 1 Mg(2+) ion per subunit.</text>
</comment>
<evidence type="ECO:0000256" key="9">
    <source>
        <dbReference type="ARBA" id="ARBA00023141"/>
    </source>
</evidence>
<feature type="binding site" evidence="11">
    <location>
        <position position="77"/>
    </location>
    <ligand>
        <name>substrate</name>
    </ligand>
</feature>
<dbReference type="PRINTS" id="PR01100">
    <property type="entry name" value="SHIKIMTKNASE"/>
</dbReference>
<dbReference type="InterPro" id="IPR027417">
    <property type="entry name" value="P-loop_NTPase"/>
</dbReference>
<dbReference type="EC" id="2.7.1.71" evidence="3 11"/>
<feature type="binding site" evidence="11">
    <location>
        <position position="56"/>
    </location>
    <ligand>
        <name>substrate</name>
    </ligand>
</feature>
<protein>
    <recommendedName>
        <fullName evidence="3 11">Shikimate kinase</fullName>
        <shortName evidence="11">SK</shortName>
        <ecNumber evidence="3 11">2.7.1.71</ecNumber>
    </recommendedName>
</protein>
<dbReference type="RefSeq" id="WP_382361058.1">
    <property type="nucleotide sequence ID" value="NZ_JBHTGR010000057.1"/>
</dbReference>
<evidence type="ECO:0000256" key="7">
    <source>
        <dbReference type="ARBA" id="ARBA00022777"/>
    </source>
</evidence>
<dbReference type="SUPFAM" id="SSF52540">
    <property type="entry name" value="P-loop containing nucleoside triphosphate hydrolases"/>
    <property type="match status" value="1"/>
</dbReference>
<comment type="catalytic activity">
    <reaction evidence="10 11">
        <text>shikimate + ATP = 3-phosphoshikimate + ADP + H(+)</text>
        <dbReference type="Rhea" id="RHEA:13121"/>
        <dbReference type="ChEBI" id="CHEBI:15378"/>
        <dbReference type="ChEBI" id="CHEBI:30616"/>
        <dbReference type="ChEBI" id="CHEBI:36208"/>
        <dbReference type="ChEBI" id="CHEBI:145989"/>
        <dbReference type="ChEBI" id="CHEBI:456216"/>
        <dbReference type="EC" id="2.7.1.71"/>
    </reaction>
</comment>
<feature type="binding site" evidence="11">
    <location>
        <position position="33"/>
    </location>
    <ligand>
        <name>substrate</name>
    </ligand>
</feature>
<comment type="function">
    <text evidence="11">Catalyzes the specific phosphorylation of the 3-hydroxyl group of shikimic acid using ATP as a cosubstrate.</text>
</comment>
<keyword evidence="7 11" id="KW-0418">Kinase</keyword>
<accession>A0ABW2UYE9</accession>
<comment type="caution">
    <text evidence="11">Lacks conserved residue(s) required for the propagation of feature annotation.</text>
</comment>
<evidence type="ECO:0000256" key="10">
    <source>
        <dbReference type="ARBA" id="ARBA00048567"/>
    </source>
</evidence>
<keyword evidence="5 11" id="KW-0808">Transferase</keyword>
<keyword evidence="11" id="KW-0460">Magnesium</keyword>
<evidence type="ECO:0000313" key="13">
    <source>
        <dbReference type="Proteomes" id="UP001596620"/>
    </source>
</evidence>
<name>A0ABW2UYE9_9BACI</name>
<dbReference type="InterPro" id="IPR023000">
    <property type="entry name" value="Shikimate_kinase_CS"/>
</dbReference>
<gene>
    <name evidence="11" type="primary">aroK</name>
    <name evidence="12" type="ORF">ACFQU8_13020</name>
</gene>
<dbReference type="InterPro" id="IPR031322">
    <property type="entry name" value="Shikimate/glucono_kinase"/>
</dbReference>
<comment type="similarity">
    <text evidence="2 11">Belongs to the shikimate kinase family.</text>
</comment>
<feature type="binding site" evidence="11">
    <location>
        <position position="132"/>
    </location>
    <ligand>
        <name>substrate</name>
    </ligand>
</feature>
<dbReference type="Pfam" id="PF01202">
    <property type="entry name" value="SKI"/>
    <property type="match status" value="1"/>
</dbReference>
<dbReference type="CDD" id="cd00464">
    <property type="entry name" value="SK"/>
    <property type="match status" value="1"/>
</dbReference>
<feature type="binding site" evidence="11">
    <location>
        <position position="15"/>
    </location>
    <ligand>
        <name>Mg(2+)</name>
        <dbReference type="ChEBI" id="CHEBI:18420"/>
    </ligand>
</feature>
<reference evidence="13" key="1">
    <citation type="journal article" date="2019" name="Int. J. Syst. Evol. Microbiol.">
        <title>The Global Catalogue of Microorganisms (GCM) 10K type strain sequencing project: providing services to taxonomists for standard genome sequencing and annotation.</title>
        <authorList>
            <consortium name="The Broad Institute Genomics Platform"/>
            <consortium name="The Broad Institute Genome Sequencing Center for Infectious Disease"/>
            <person name="Wu L."/>
            <person name="Ma J."/>
        </authorList>
    </citation>
    <scope>NUCLEOTIDE SEQUENCE [LARGE SCALE GENOMIC DNA]</scope>
    <source>
        <strain evidence="13">JCM 30234</strain>
    </source>
</reference>
<keyword evidence="6 11" id="KW-0547">Nucleotide-binding</keyword>
<evidence type="ECO:0000256" key="8">
    <source>
        <dbReference type="ARBA" id="ARBA00022840"/>
    </source>
</evidence>
<evidence type="ECO:0000256" key="1">
    <source>
        <dbReference type="ARBA" id="ARBA00004842"/>
    </source>
</evidence>
<feature type="binding site" evidence="11">
    <location>
        <begin position="11"/>
        <end position="16"/>
    </location>
    <ligand>
        <name>ATP</name>
        <dbReference type="ChEBI" id="CHEBI:30616"/>
    </ligand>
</feature>
<dbReference type="Gene3D" id="3.40.50.300">
    <property type="entry name" value="P-loop containing nucleotide triphosphate hydrolases"/>
    <property type="match status" value="1"/>
</dbReference>
<keyword evidence="11" id="KW-0963">Cytoplasm</keyword>
<dbReference type="EMBL" id="JBHTGR010000057">
    <property type="protein sequence ID" value="MFC7748106.1"/>
    <property type="molecule type" value="Genomic_DNA"/>
</dbReference>
<evidence type="ECO:0000313" key="12">
    <source>
        <dbReference type="EMBL" id="MFC7748106.1"/>
    </source>
</evidence>